<reference evidence="2" key="1">
    <citation type="journal article" date="2019" name="Int. J. Syst. Evol. Microbiol.">
        <title>The Global Catalogue of Microorganisms (GCM) 10K type strain sequencing project: providing services to taxonomists for standard genome sequencing and annotation.</title>
        <authorList>
            <consortium name="The Broad Institute Genomics Platform"/>
            <consortium name="The Broad Institute Genome Sequencing Center for Infectious Disease"/>
            <person name="Wu L."/>
            <person name="Ma J."/>
        </authorList>
    </citation>
    <scope>NUCLEOTIDE SEQUENCE [LARGE SCALE GENOMIC DNA]</scope>
    <source>
        <strain evidence="2">CCUG 66188</strain>
    </source>
</reference>
<name>A0ABV9KU59_9BACT</name>
<proteinExistence type="predicted"/>
<organism evidence="1 2">
    <name type="scientific">Dysgonomonas termitidis</name>
    <dbReference type="NCBI Taxonomy" id="1516126"/>
    <lineage>
        <taxon>Bacteria</taxon>
        <taxon>Pseudomonadati</taxon>
        <taxon>Bacteroidota</taxon>
        <taxon>Bacteroidia</taxon>
        <taxon>Bacteroidales</taxon>
        <taxon>Dysgonomonadaceae</taxon>
        <taxon>Dysgonomonas</taxon>
    </lineage>
</organism>
<gene>
    <name evidence="1" type="ORF">ACFO6W_07240</name>
</gene>
<dbReference type="RefSeq" id="WP_379994798.1">
    <property type="nucleotide sequence ID" value="NZ_JBHSGN010000057.1"/>
</dbReference>
<sequence length="56" mass="6713">MDPKELIKDKKYLYTGEDKPVEVTYLYETINRYMFRMNDSDFSLSVVSVKINIEEI</sequence>
<protein>
    <submittedName>
        <fullName evidence="1">Uncharacterized protein</fullName>
    </submittedName>
</protein>
<dbReference type="Proteomes" id="UP001596023">
    <property type="component" value="Unassembled WGS sequence"/>
</dbReference>
<keyword evidence="2" id="KW-1185">Reference proteome</keyword>
<dbReference type="EMBL" id="JBHSGN010000057">
    <property type="protein sequence ID" value="MFC4673481.1"/>
    <property type="molecule type" value="Genomic_DNA"/>
</dbReference>
<evidence type="ECO:0000313" key="1">
    <source>
        <dbReference type="EMBL" id="MFC4673481.1"/>
    </source>
</evidence>
<accession>A0ABV9KU59</accession>
<comment type="caution">
    <text evidence="1">The sequence shown here is derived from an EMBL/GenBank/DDBJ whole genome shotgun (WGS) entry which is preliminary data.</text>
</comment>
<evidence type="ECO:0000313" key="2">
    <source>
        <dbReference type="Proteomes" id="UP001596023"/>
    </source>
</evidence>